<proteinExistence type="inferred from homology"/>
<dbReference type="InterPro" id="IPR023395">
    <property type="entry name" value="MCP_dom_sf"/>
</dbReference>
<dbReference type="Gene3D" id="1.50.40.10">
    <property type="entry name" value="Mitochondrial carrier domain"/>
    <property type="match status" value="1"/>
</dbReference>
<dbReference type="PANTHER" id="PTHR45624">
    <property type="entry name" value="MITOCHONDRIAL BASIC AMINO ACIDS TRANSPORTER-RELATED"/>
    <property type="match status" value="1"/>
</dbReference>
<evidence type="ECO:0000256" key="2">
    <source>
        <dbReference type="ARBA" id="ARBA00004225"/>
    </source>
</evidence>
<dbReference type="Pfam" id="PF00153">
    <property type="entry name" value="Mito_carr"/>
    <property type="match status" value="3"/>
</dbReference>
<evidence type="ECO:0000256" key="11">
    <source>
        <dbReference type="PROSITE-ProRule" id="PRU00282"/>
    </source>
</evidence>
<gene>
    <name evidence="14" type="ORF">POCULU_LOCUS2</name>
</gene>
<comment type="caution">
    <text evidence="14">The sequence shown here is derived from an EMBL/GenBank/DDBJ whole genome shotgun (WGS) entry which is preliminary data.</text>
</comment>
<dbReference type="PANTHER" id="PTHR45624:SF10">
    <property type="entry name" value="SLC (SOLUTE CARRIER) HOMOLOG"/>
    <property type="match status" value="1"/>
</dbReference>
<keyword evidence="15" id="KW-1185">Reference proteome</keyword>
<feature type="region of interest" description="Disordered" evidence="13">
    <location>
        <begin position="1"/>
        <end position="21"/>
    </location>
</feature>
<dbReference type="Proteomes" id="UP000789572">
    <property type="component" value="Unassembled WGS sequence"/>
</dbReference>
<comment type="subcellular location">
    <subcellularLocation>
        <location evidence="2">Mitochondrion membrane</location>
        <topology evidence="2">Multi-pass membrane protein</topology>
    </subcellularLocation>
</comment>
<evidence type="ECO:0000313" key="14">
    <source>
        <dbReference type="EMBL" id="CAG8450532.1"/>
    </source>
</evidence>
<evidence type="ECO:0000256" key="6">
    <source>
        <dbReference type="ARBA" id="ARBA00022692"/>
    </source>
</evidence>
<dbReference type="GO" id="GO:0031966">
    <property type="term" value="C:mitochondrial membrane"/>
    <property type="evidence" value="ECO:0007669"/>
    <property type="project" value="UniProtKB-SubCell"/>
</dbReference>
<feature type="repeat" description="Solcar" evidence="11">
    <location>
        <begin position="225"/>
        <end position="321"/>
    </location>
</feature>
<sequence length="326" mass="36149">MALVSSQDQFDKQKPPADVNADEPIVSSRLSMLQTSIAGAVAGMASRFTVAPLDVIKIRLQLQAVRNGPKYRGMFHGLKLIVKEEGILALWKGNLSAECLYLSYGAVQFLSYRQVDALLKRMNASVPISNMLIPFISGALCGCIATVTTYPFDLLRTRFAAQGNKKIYNSLSQAIRQIYRHEGIRGFFQGVKPAAIQIMPYMGINFGCYDIIKRELQTSNQPNAMGSMIDLTSGALSGVFSKTAVFPLDVVRKRMQIQGPNRTYYVVYNVPVYSTSVLTCMKEIIRREGLLGLYKGLTPAVVKAACASSVTFFMYGQTRYLLERMK</sequence>
<evidence type="ECO:0000256" key="5">
    <source>
        <dbReference type="ARBA" id="ARBA00022448"/>
    </source>
</evidence>
<comment type="function">
    <text evidence="1">Mitochondrial transporter that mediates uptake of thiamine pyrophosphate (ThPP) into mitochondria.</text>
</comment>
<evidence type="ECO:0000256" key="3">
    <source>
        <dbReference type="ARBA" id="ARBA00006375"/>
    </source>
</evidence>
<keyword evidence="10 11" id="KW-0472">Membrane</keyword>
<dbReference type="GO" id="GO:0090422">
    <property type="term" value="F:thiamine pyrophosphate transmembrane transporter activity"/>
    <property type="evidence" value="ECO:0007669"/>
    <property type="project" value="UniProtKB-ARBA"/>
</dbReference>
<dbReference type="FunFam" id="1.50.40.10:FF:000011">
    <property type="entry name" value="Mitochondrial thiamine pyrophosphate carrier 1"/>
    <property type="match status" value="1"/>
</dbReference>
<evidence type="ECO:0000313" key="15">
    <source>
        <dbReference type="Proteomes" id="UP000789572"/>
    </source>
</evidence>
<feature type="repeat" description="Solcar" evidence="11">
    <location>
        <begin position="129"/>
        <end position="215"/>
    </location>
</feature>
<keyword evidence="7" id="KW-0677">Repeat</keyword>
<keyword evidence="6 11" id="KW-0812">Transmembrane</keyword>
<dbReference type="InterPro" id="IPR050567">
    <property type="entry name" value="Mitochondrial_Carrier"/>
</dbReference>
<evidence type="ECO:0000256" key="13">
    <source>
        <dbReference type="SAM" id="MobiDB-lite"/>
    </source>
</evidence>
<organism evidence="14 15">
    <name type="scientific">Paraglomus occultum</name>
    <dbReference type="NCBI Taxonomy" id="144539"/>
    <lineage>
        <taxon>Eukaryota</taxon>
        <taxon>Fungi</taxon>
        <taxon>Fungi incertae sedis</taxon>
        <taxon>Mucoromycota</taxon>
        <taxon>Glomeromycotina</taxon>
        <taxon>Glomeromycetes</taxon>
        <taxon>Paraglomerales</taxon>
        <taxon>Paraglomeraceae</taxon>
        <taxon>Paraglomus</taxon>
    </lineage>
</organism>
<dbReference type="OrthoDB" id="18574at2759"/>
<comment type="similarity">
    <text evidence="3 12">Belongs to the mitochondrial carrier (TC 2.A.29) family.</text>
</comment>
<dbReference type="SUPFAM" id="SSF103506">
    <property type="entry name" value="Mitochondrial carrier"/>
    <property type="match status" value="1"/>
</dbReference>
<keyword evidence="8" id="KW-1133">Transmembrane helix</keyword>
<evidence type="ECO:0000256" key="4">
    <source>
        <dbReference type="ARBA" id="ARBA00021935"/>
    </source>
</evidence>
<evidence type="ECO:0000256" key="7">
    <source>
        <dbReference type="ARBA" id="ARBA00022737"/>
    </source>
</evidence>
<evidence type="ECO:0000256" key="1">
    <source>
        <dbReference type="ARBA" id="ARBA00002238"/>
    </source>
</evidence>
<keyword evidence="9" id="KW-0496">Mitochondrion</keyword>
<feature type="repeat" description="Solcar" evidence="11">
    <location>
        <begin position="30"/>
        <end position="118"/>
    </location>
</feature>
<dbReference type="AlphaFoldDB" id="A0A9N8VHM1"/>
<evidence type="ECO:0000256" key="12">
    <source>
        <dbReference type="RuleBase" id="RU000488"/>
    </source>
</evidence>
<evidence type="ECO:0000256" key="10">
    <source>
        <dbReference type="ARBA" id="ARBA00023136"/>
    </source>
</evidence>
<accession>A0A9N8VHM1</accession>
<dbReference type="PROSITE" id="PS50920">
    <property type="entry name" value="SOLCAR"/>
    <property type="match status" value="3"/>
</dbReference>
<dbReference type="InterPro" id="IPR018108">
    <property type="entry name" value="MCP_transmembrane"/>
</dbReference>
<dbReference type="PRINTS" id="PR00926">
    <property type="entry name" value="MITOCARRIER"/>
</dbReference>
<evidence type="ECO:0000256" key="8">
    <source>
        <dbReference type="ARBA" id="ARBA00022989"/>
    </source>
</evidence>
<keyword evidence="5 12" id="KW-0813">Transport</keyword>
<protein>
    <recommendedName>
        <fullName evidence="4">Mitochondrial thiamine pyrophosphate carrier 1</fullName>
    </recommendedName>
</protein>
<dbReference type="EMBL" id="CAJVPJ010000001">
    <property type="protein sequence ID" value="CAG8450532.1"/>
    <property type="molecule type" value="Genomic_DNA"/>
</dbReference>
<evidence type="ECO:0000256" key="9">
    <source>
        <dbReference type="ARBA" id="ARBA00023128"/>
    </source>
</evidence>
<reference evidence="14" key="1">
    <citation type="submission" date="2021-06" db="EMBL/GenBank/DDBJ databases">
        <authorList>
            <person name="Kallberg Y."/>
            <person name="Tangrot J."/>
            <person name="Rosling A."/>
        </authorList>
    </citation>
    <scope>NUCLEOTIDE SEQUENCE</scope>
    <source>
        <strain evidence="14">IA702</strain>
    </source>
</reference>
<dbReference type="InterPro" id="IPR002067">
    <property type="entry name" value="MCP"/>
</dbReference>
<name>A0A9N8VHM1_9GLOM</name>